<evidence type="ECO:0000256" key="1">
    <source>
        <dbReference type="ARBA" id="ARBA00023016"/>
    </source>
</evidence>
<accession>A0ABR6XKY0</accession>
<keyword evidence="1" id="KW-0346">Stress response</keyword>
<dbReference type="CDD" id="cd03141">
    <property type="entry name" value="GATase1_Hsp31_like"/>
    <property type="match status" value="1"/>
</dbReference>
<keyword evidence="6" id="KW-1185">Reference proteome</keyword>
<evidence type="ECO:0000259" key="4">
    <source>
        <dbReference type="Pfam" id="PF01965"/>
    </source>
</evidence>
<dbReference type="RefSeq" id="WP_186889205.1">
    <property type="nucleotide sequence ID" value="NZ_JACOFU010000001.1"/>
</dbReference>
<dbReference type="SUPFAM" id="SSF52317">
    <property type="entry name" value="Class I glutamine amidotransferase-like"/>
    <property type="match status" value="1"/>
</dbReference>
<dbReference type="Gene3D" id="3.40.50.880">
    <property type="match status" value="1"/>
</dbReference>
<dbReference type="Proteomes" id="UP000643610">
    <property type="component" value="Unassembled WGS sequence"/>
</dbReference>
<proteinExistence type="inferred from homology"/>
<dbReference type="InterPro" id="IPR029062">
    <property type="entry name" value="Class_I_gatase-like"/>
</dbReference>
<evidence type="ECO:0000256" key="3">
    <source>
        <dbReference type="ARBA" id="ARBA00038493"/>
    </source>
</evidence>
<protein>
    <submittedName>
        <fullName evidence="5">Type 1 glutamine amidotransferase domain-containing protein</fullName>
    </submittedName>
</protein>
<dbReference type="EMBL" id="JACOFU010000001">
    <property type="protein sequence ID" value="MBC3830173.1"/>
    <property type="molecule type" value="Genomic_DNA"/>
</dbReference>
<dbReference type="PANTHER" id="PTHR48094:SF11">
    <property type="entry name" value="GLUTATHIONE-INDEPENDENT GLYOXALASE HSP31-RELATED"/>
    <property type="match status" value="1"/>
</dbReference>
<dbReference type="Pfam" id="PF01965">
    <property type="entry name" value="DJ-1_PfpI"/>
    <property type="match status" value="1"/>
</dbReference>
<reference evidence="5 6" key="1">
    <citation type="submission" date="2020-08" db="EMBL/GenBank/DDBJ databases">
        <title>Novel species isolated from subtropical streams in China.</title>
        <authorList>
            <person name="Lu H."/>
        </authorList>
    </citation>
    <scope>NUCLEOTIDE SEQUENCE [LARGE SCALE GENOMIC DNA]</scope>
    <source>
        <strain evidence="5 6">KCTC 52442</strain>
    </source>
</reference>
<gene>
    <name evidence="5" type="ORF">H8K33_01475</name>
</gene>
<dbReference type="InterPro" id="IPR050325">
    <property type="entry name" value="Prot/Nucl_acid_deglycase"/>
</dbReference>
<dbReference type="InterPro" id="IPR002818">
    <property type="entry name" value="DJ-1/PfpI"/>
</dbReference>
<keyword evidence="2" id="KW-0456">Lyase</keyword>
<evidence type="ECO:0000313" key="6">
    <source>
        <dbReference type="Proteomes" id="UP000643610"/>
    </source>
</evidence>
<sequence>MWKKILLGLGALIGALILSGLAATAWFISLLDPEIDIGKLKASRPHDVAYIHNANTPPRGKILAVVTSTAQMGEKKKKTGYELSELARAYYVFQANGFEVDIASPLGGKAPAVLDDDDMAEFDYAFLNDDKATKKTTQTIPLSEVNADHYQAIYFVGGKGAMFDFPNNPDIQKLVMDFHQKNKTIIAVCHGPAALTQVKLPDGSAFIQQKRISAFTNQEELFLIPKAKELFPFLLEDELRKQGAIVEIGPRYLQQISHHDNLITGQNPWSVWKMAEASIQQLGFQPIPRKKTSEEISVDILVHYEKHGYEETKIYLQEFSGTTIKRDLIAMHALVAAMSYQPAKVIDLLGLLRAAKALAGDQAS</sequence>
<evidence type="ECO:0000313" key="5">
    <source>
        <dbReference type="EMBL" id="MBC3830173.1"/>
    </source>
</evidence>
<evidence type="ECO:0000256" key="2">
    <source>
        <dbReference type="ARBA" id="ARBA00023239"/>
    </source>
</evidence>
<keyword evidence="5" id="KW-0315">Glutamine amidotransferase</keyword>
<comment type="caution">
    <text evidence="5">The sequence shown here is derived from an EMBL/GenBank/DDBJ whole genome shotgun (WGS) entry which is preliminary data.</text>
</comment>
<feature type="domain" description="DJ-1/PfpI" evidence="4">
    <location>
        <begin position="80"/>
        <end position="200"/>
    </location>
</feature>
<dbReference type="PANTHER" id="PTHR48094">
    <property type="entry name" value="PROTEIN/NUCLEIC ACID DEGLYCASE DJ-1-RELATED"/>
    <property type="match status" value="1"/>
</dbReference>
<name>A0ABR6XKY0_9BURK</name>
<organism evidence="5 6">
    <name type="scientific">Undibacterium amnicola</name>
    <dbReference type="NCBI Taxonomy" id="1834038"/>
    <lineage>
        <taxon>Bacteria</taxon>
        <taxon>Pseudomonadati</taxon>
        <taxon>Pseudomonadota</taxon>
        <taxon>Betaproteobacteria</taxon>
        <taxon>Burkholderiales</taxon>
        <taxon>Oxalobacteraceae</taxon>
        <taxon>Undibacterium</taxon>
    </lineage>
</organism>
<comment type="similarity">
    <text evidence="3">Belongs to the peptidase C56 family. HSP31-like subfamily.</text>
</comment>